<evidence type="ECO:0000313" key="3">
    <source>
        <dbReference type="Proteomes" id="UP000483379"/>
    </source>
</evidence>
<accession>A0A6M0JTJ7</accession>
<dbReference type="Proteomes" id="UP000483379">
    <property type="component" value="Unassembled WGS sequence"/>
</dbReference>
<keyword evidence="3" id="KW-1185">Reference proteome</keyword>
<evidence type="ECO:0000256" key="1">
    <source>
        <dbReference type="SAM" id="MobiDB-lite"/>
    </source>
</evidence>
<proteinExistence type="predicted"/>
<dbReference type="AlphaFoldDB" id="A0A6M0JTJ7"/>
<dbReference type="InterPro" id="IPR027417">
    <property type="entry name" value="P-loop_NTPase"/>
</dbReference>
<organism evidence="2 3">
    <name type="scientific">Thiorhodococcus minor</name>
    <dbReference type="NCBI Taxonomy" id="57489"/>
    <lineage>
        <taxon>Bacteria</taxon>
        <taxon>Pseudomonadati</taxon>
        <taxon>Pseudomonadota</taxon>
        <taxon>Gammaproteobacteria</taxon>
        <taxon>Chromatiales</taxon>
        <taxon>Chromatiaceae</taxon>
        <taxon>Thiorhodococcus</taxon>
    </lineage>
</organism>
<dbReference type="EMBL" id="JAAIJQ010000005">
    <property type="protein sequence ID" value="NEV60856.1"/>
    <property type="molecule type" value="Genomic_DNA"/>
</dbReference>
<reference evidence="2 3" key="1">
    <citation type="submission" date="2020-02" db="EMBL/GenBank/DDBJ databases">
        <title>Genome sequences of Thiorhodococcus mannitoliphagus and Thiorhodococcus minor, purple sulfur photosynthetic bacteria in the gammaproteobacterial family, Chromatiaceae.</title>
        <authorList>
            <person name="Aviles F.A."/>
            <person name="Meyer T.E."/>
            <person name="Kyndt J.A."/>
        </authorList>
    </citation>
    <scope>NUCLEOTIDE SEQUENCE [LARGE SCALE GENOMIC DNA]</scope>
    <source>
        <strain evidence="2 3">DSM 11518</strain>
    </source>
</reference>
<feature type="region of interest" description="Disordered" evidence="1">
    <location>
        <begin position="350"/>
        <end position="384"/>
    </location>
</feature>
<gene>
    <name evidence="2" type="ORF">G3446_02915</name>
</gene>
<dbReference type="SUPFAM" id="SSF52540">
    <property type="entry name" value="P-loop containing nucleoside triphosphate hydrolases"/>
    <property type="match status" value="1"/>
</dbReference>
<evidence type="ECO:0008006" key="4">
    <source>
        <dbReference type="Google" id="ProtNLM"/>
    </source>
</evidence>
<evidence type="ECO:0000313" key="2">
    <source>
        <dbReference type="EMBL" id="NEV60856.1"/>
    </source>
</evidence>
<comment type="caution">
    <text evidence="2">The sequence shown here is derived from an EMBL/GenBank/DDBJ whole genome shotgun (WGS) entry which is preliminary data.</text>
</comment>
<protein>
    <recommendedName>
        <fullName evidence="4">Sulfotransferase family protein</fullName>
    </recommendedName>
</protein>
<dbReference type="RefSeq" id="WP_164450899.1">
    <property type="nucleotide sequence ID" value="NZ_JAAIJQ010000005.1"/>
</dbReference>
<sequence>MTRIVLHIGLEKTGTTSIQRFCSTNRQRLWQQHGILYPAHPALRQDEAHAALTAALLPPNGCDFVDPEARPEVVEVMAALEDALAAKPEILVLSSEHLSSRLSSAGISQLAQLLCLHPVEVLVYLRRQEDMGVAAFSTHLKCGRRAWFRPREISPRNSYYDFLGKLAPWAEIFGRETIRVRLYDPTYLTHGDVLEDFLDALGIRDASGYRREKPLNTSLNVAEAALLHWLNQALPTWDEAVRRGRPEDYHRAHQIRLRILKDASGIPEMRQAPPLSTVLTRLDRARIRQRFERANARIARDYLGRAQLFAEDKAMPRRGARTLLRPRPHLDERALAEVLLSVAGRLQDSFELPKRPPSPRGLRHSLGQRLLRPFASRPQTSPSP</sequence>
<name>A0A6M0JTJ7_9GAMM</name>